<dbReference type="InterPro" id="IPR001647">
    <property type="entry name" value="HTH_TetR"/>
</dbReference>
<name>A0ABQ5VW58_9RHOB</name>
<keyword evidence="1" id="KW-0805">Transcription regulation</keyword>
<dbReference type="SUPFAM" id="SSF46689">
    <property type="entry name" value="Homeodomain-like"/>
    <property type="match status" value="1"/>
</dbReference>
<protein>
    <recommendedName>
        <fullName evidence="5">HTH tetR-type domain-containing protein</fullName>
    </recommendedName>
</protein>
<evidence type="ECO:0000256" key="3">
    <source>
        <dbReference type="ARBA" id="ARBA00023163"/>
    </source>
</evidence>
<evidence type="ECO:0000313" key="7">
    <source>
        <dbReference type="Proteomes" id="UP001156694"/>
    </source>
</evidence>
<dbReference type="PANTHER" id="PTHR30055:SF234">
    <property type="entry name" value="HTH-TYPE TRANSCRIPTIONAL REGULATOR BETI"/>
    <property type="match status" value="1"/>
</dbReference>
<keyword evidence="2 4" id="KW-0238">DNA-binding</keyword>
<reference evidence="7" key="1">
    <citation type="journal article" date="2019" name="Int. J. Syst. Evol. Microbiol.">
        <title>The Global Catalogue of Microorganisms (GCM) 10K type strain sequencing project: providing services to taxonomists for standard genome sequencing and annotation.</title>
        <authorList>
            <consortium name="The Broad Institute Genomics Platform"/>
            <consortium name="The Broad Institute Genome Sequencing Center for Infectious Disease"/>
            <person name="Wu L."/>
            <person name="Ma J."/>
        </authorList>
    </citation>
    <scope>NUCLEOTIDE SEQUENCE [LARGE SCALE GENOMIC DNA]</scope>
    <source>
        <strain evidence="7">NBRC 110140</strain>
    </source>
</reference>
<sequence>MPRTSKDITRKKLQDALVIEVVENGIAAVNITRIVNRAKVSAGTVYVHFENKDDMLRQIYLQLKADFHSYATRHRDETDSAKMVRYMWFDMFEFVRERPQDFLFLEHASAAEILLPDQVSIVTQYIEDINTLLRRGVDDGTLAPLDIELLSLLLLAPARQLARQTVISGPPITLDIISQTFDRVWLSIANHIQ</sequence>
<dbReference type="SUPFAM" id="SSF48498">
    <property type="entry name" value="Tetracyclin repressor-like, C-terminal domain"/>
    <property type="match status" value="1"/>
</dbReference>
<dbReference type="InterPro" id="IPR036271">
    <property type="entry name" value="Tet_transcr_reg_TetR-rel_C_sf"/>
</dbReference>
<gene>
    <name evidence="6" type="ORF">GCM10007939_19430</name>
</gene>
<dbReference type="RefSeq" id="WP_284378381.1">
    <property type="nucleotide sequence ID" value="NZ_BSNN01000004.1"/>
</dbReference>
<comment type="caution">
    <text evidence="6">The sequence shown here is derived from an EMBL/GenBank/DDBJ whole genome shotgun (WGS) entry which is preliminary data.</text>
</comment>
<dbReference type="Pfam" id="PF00440">
    <property type="entry name" value="TetR_N"/>
    <property type="match status" value="1"/>
</dbReference>
<feature type="domain" description="HTH tetR-type" evidence="5">
    <location>
        <begin position="7"/>
        <end position="67"/>
    </location>
</feature>
<keyword evidence="7" id="KW-1185">Reference proteome</keyword>
<proteinExistence type="predicted"/>
<feature type="DNA-binding region" description="H-T-H motif" evidence="4">
    <location>
        <begin position="30"/>
        <end position="49"/>
    </location>
</feature>
<dbReference type="InterPro" id="IPR050109">
    <property type="entry name" value="HTH-type_TetR-like_transc_reg"/>
</dbReference>
<dbReference type="Gene3D" id="1.10.357.10">
    <property type="entry name" value="Tetracycline Repressor, domain 2"/>
    <property type="match status" value="1"/>
</dbReference>
<organism evidence="6 7">
    <name type="scientific">Amylibacter marinus</name>
    <dbReference type="NCBI Taxonomy" id="1475483"/>
    <lineage>
        <taxon>Bacteria</taxon>
        <taxon>Pseudomonadati</taxon>
        <taxon>Pseudomonadota</taxon>
        <taxon>Alphaproteobacteria</taxon>
        <taxon>Rhodobacterales</taxon>
        <taxon>Paracoccaceae</taxon>
        <taxon>Amylibacter</taxon>
    </lineage>
</organism>
<accession>A0ABQ5VW58</accession>
<evidence type="ECO:0000256" key="1">
    <source>
        <dbReference type="ARBA" id="ARBA00023015"/>
    </source>
</evidence>
<evidence type="ECO:0000256" key="4">
    <source>
        <dbReference type="PROSITE-ProRule" id="PRU00335"/>
    </source>
</evidence>
<dbReference type="Pfam" id="PF22604">
    <property type="entry name" value="TetR_HI_0893_C"/>
    <property type="match status" value="1"/>
</dbReference>
<evidence type="ECO:0000256" key="2">
    <source>
        <dbReference type="ARBA" id="ARBA00023125"/>
    </source>
</evidence>
<keyword evidence="3" id="KW-0804">Transcription</keyword>
<dbReference type="EMBL" id="BSNN01000004">
    <property type="protein sequence ID" value="GLQ35660.1"/>
    <property type="molecule type" value="Genomic_DNA"/>
</dbReference>
<evidence type="ECO:0000313" key="6">
    <source>
        <dbReference type="EMBL" id="GLQ35660.1"/>
    </source>
</evidence>
<dbReference type="PROSITE" id="PS50977">
    <property type="entry name" value="HTH_TETR_2"/>
    <property type="match status" value="1"/>
</dbReference>
<dbReference type="InterPro" id="IPR054422">
    <property type="entry name" value="TetR-like_HI_0893_C"/>
</dbReference>
<dbReference type="InterPro" id="IPR009057">
    <property type="entry name" value="Homeodomain-like_sf"/>
</dbReference>
<evidence type="ECO:0000259" key="5">
    <source>
        <dbReference type="PROSITE" id="PS50977"/>
    </source>
</evidence>
<dbReference type="Proteomes" id="UP001156694">
    <property type="component" value="Unassembled WGS sequence"/>
</dbReference>
<dbReference type="PANTHER" id="PTHR30055">
    <property type="entry name" value="HTH-TYPE TRANSCRIPTIONAL REGULATOR RUTR"/>
    <property type="match status" value="1"/>
</dbReference>